<sequence>MEMEQPLLQVVGASLSELFRGYAHNVEKELANVSAAVQQLATQDKLSPDDARQQMGALVGRLKGLKRKLEESRRGEQKEMARCKARLDHLAQHPHAKAAAAPATTDQHDEVEAVELPTAAEGTGAGDSDSDDETAVAARAWLKARTNRFVVDHMLRSGHLASAASLAKEAHITDLVDVELFASAQAAIDGLQRRDCALALAWCASHRQRLHKLRSTLEFNLRLQEFVEMVRGGRCREAIAYARKHLAPMAAKEPCHMPTVQQAMGALAFPAAVCKPLPYRELFDDERWAELIYELRRENHRLYALPPHSLLAIAAQAGLSSLKTQFCYGAEEGRSRGCPVCVEDIGKLAGPLPSSLRTKSCVRCQLTAQQFDNDDYAPFALPNGRVYSRKALEQMAMAGDGMLTDPATGESFAFEEAKKAFIV</sequence>
<reference evidence="10 11" key="1">
    <citation type="journal article" date="2013" name="Genome Biol.">
        <title>Genome of Acanthamoeba castellanii highlights extensive lateral gene transfer and early evolution of tyrosine kinase signaling.</title>
        <authorList>
            <person name="Clarke M."/>
            <person name="Lohan A.J."/>
            <person name="Liu B."/>
            <person name="Lagkouvardos I."/>
            <person name="Roy S."/>
            <person name="Zafar N."/>
            <person name="Bertelli C."/>
            <person name="Schilde C."/>
            <person name="Kianianmomeni A."/>
            <person name="Burglin T.R."/>
            <person name="Frech C."/>
            <person name="Turcotte B."/>
            <person name="Kopec K.O."/>
            <person name="Synnott J.M."/>
            <person name="Choo C."/>
            <person name="Paponov I."/>
            <person name="Finkler A."/>
            <person name="Soon Heng Tan C."/>
            <person name="Hutchins A.P."/>
            <person name="Weinmeier T."/>
            <person name="Rattei T."/>
            <person name="Chu J.S."/>
            <person name="Gimenez G."/>
            <person name="Irimia M."/>
            <person name="Rigden D.J."/>
            <person name="Fitzpatrick D.A."/>
            <person name="Lorenzo-Morales J."/>
            <person name="Bateman A."/>
            <person name="Chiu C.H."/>
            <person name="Tang P."/>
            <person name="Hegemann P."/>
            <person name="Fromm H."/>
            <person name="Raoult D."/>
            <person name="Greub G."/>
            <person name="Miranda-Saavedra D."/>
            <person name="Chen N."/>
            <person name="Nash P."/>
            <person name="Ginger M.L."/>
            <person name="Horn M."/>
            <person name="Schaap P."/>
            <person name="Caler L."/>
            <person name="Loftus B."/>
        </authorList>
    </citation>
    <scope>NUCLEOTIDE SEQUENCE [LARGE SCALE GENOMIC DNA]</scope>
    <source>
        <strain evidence="10 11">Neff</strain>
    </source>
</reference>
<dbReference type="KEGG" id="acan:ACA1_059440"/>
<dbReference type="EMBL" id="KB007974">
    <property type="protein sequence ID" value="ELR17237.1"/>
    <property type="molecule type" value="Genomic_DNA"/>
</dbReference>
<dbReference type="InterPro" id="IPR044063">
    <property type="entry name" value="ZF_RING_GID"/>
</dbReference>
<dbReference type="GO" id="GO:0034657">
    <property type="term" value="C:GID complex"/>
    <property type="evidence" value="ECO:0007669"/>
    <property type="project" value="TreeGrafter"/>
</dbReference>
<dbReference type="GeneID" id="14918345"/>
<feature type="zinc finger region" description="RING-Gid-type" evidence="6">
    <location>
        <begin position="338"/>
        <end position="408"/>
    </location>
</feature>
<protein>
    <recommendedName>
        <fullName evidence="12">Macrophage erythroblast attacher</fullName>
    </recommendedName>
</protein>
<dbReference type="Pfam" id="PF10607">
    <property type="entry name" value="CTLH"/>
    <property type="match status" value="1"/>
</dbReference>
<dbReference type="SMART" id="SM00668">
    <property type="entry name" value="CTLH"/>
    <property type="match status" value="1"/>
</dbReference>
<comment type="subcellular location">
    <subcellularLocation>
        <location evidence="1">Cytoplasm</location>
    </subcellularLocation>
</comment>
<dbReference type="InterPro" id="IPR024964">
    <property type="entry name" value="CTLH/CRA"/>
</dbReference>
<keyword evidence="7" id="KW-0175">Coiled coil</keyword>
<dbReference type="PROSITE" id="PS50896">
    <property type="entry name" value="LISH"/>
    <property type="match status" value="1"/>
</dbReference>
<dbReference type="GO" id="GO:0005737">
    <property type="term" value="C:cytoplasm"/>
    <property type="evidence" value="ECO:0007669"/>
    <property type="project" value="UniProtKB-SubCell"/>
</dbReference>
<evidence type="ECO:0008006" key="12">
    <source>
        <dbReference type="Google" id="ProtNLM"/>
    </source>
</evidence>
<evidence type="ECO:0000256" key="4">
    <source>
        <dbReference type="ARBA" id="ARBA00022771"/>
    </source>
</evidence>
<dbReference type="PANTHER" id="PTHR12170">
    <property type="entry name" value="MACROPHAGE ERYTHROBLAST ATTACHER-RELATED"/>
    <property type="match status" value="1"/>
</dbReference>
<dbReference type="AlphaFoldDB" id="L8GWD1"/>
<evidence type="ECO:0000259" key="8">
    <source>
        <dbReference type="PROSITE" id="PS50897"/>
    </source>
</evidence>
<dbReference type="InterPro" id="IPR006594">
    <property type="entry name" value="LisH"/>
</dbReference>
<evidence type="ECO:0000256" key="1">
    <source>
        <dbReference type="ARBA" id="ARBA00004496"/>
    </source>
</evidence>
<dbReference type="SMART" id="SM00667">
    <property type="entry name" value="LisH"/>
    <property type="match status" value="1"/>
</dbReference>
<feature type="domain" description="RING-Gid-type" evidence="9">
    <location>
        <begin position="338"/>
        <end position="408"/>
    </location>
</feature>
<name>L8GWD1_ACACF</name>
<dbReference type="InterPro" id="IPR013144">
    <property type="entry name" value="CRA_dom"/>
</dbReference>
<keyword evidence="11" id="KW-1185">Reference proteome</keyword>
<feature type="coiled-coil region" evidence="7">
    <location>
        <begin position="23"/>
        <end position="86"/>
    </location>
</feature>
<dbReference type="InterPro" id="IPR045098">
    <property type="entry name" value="Fyv10_fam"/>
</dbReference>
<evidence type="ECO:0000313" key="11">
    <source>
        <dbReference type="Proteomes" id="UP000011083"/>
    </source>
</evidence>
<keyword evidence="3" id="KW-0479">Metal-binding</keyword>
<dbReference type="GO" id="GO:0043161">
    <property type="term" value="P:proteasome-mediated ubiquitin-dependent protein catabolic process"/>
    <property type="evidence" value="ECO:0007669"/>
    <property type="project" value="InterPro"/>
</dbReference>
<proteinExistence type="predicted"/>
<evidence type="ECO:0000256" key="7">
    <source>
        <dbReference type="SAM" id="Coils"/>
    </source>
</evidence>
<dbReference type="OrthoDB" id="1933455at2759"/>
<keyword evidence="5" id="KW-0862">Zinc</keyword>
<dbReference type="RefSeq" id="XP_004339250.1">
    <property type="nucleotide sequence ID" value="XM_004339202.1"/>
</dbReference>
<dbReference type="SMART" id="SM00757">
    <property type="entry name" value="CRA"/>
    <property type="match status" value="1"/>
</dbReference>
<dbReference type="GO" id="GO:0008270">
    <property type="term" value="F:zinc ion binding"/>
    <property type="evidence" value="ECO:0007669"/>
    <property type="project" value="UniProtKB-KW"/>
</dbReference>
<dbReference type="InterPro" id="IPR006595">
    <property type="entry name" value="CTLH_C"/>
</dbReference>
<evidence type="ECO:0000256" key="2">
    <source>
        <dbReference type="ARBA" id="ARBA00022490"/>
    </source>
</evidence>
<dbReference type="PROSITE" id="PS51867">
    <property type="entry name" value="ZF_RING_GID"/>
    <property type="match status" value="1"/>
</dbReference>
<dbReference type="VEuPathDB" id="AmoebaDB:ACA1_059440"/>
<gene>
    <name evidence="10" type="ORF">ACA1_059440</name>
</gene>
<feature type="domain" description="CTLH" evidence="8">
    <location>
        <begin position="191"/>
        <end position="237"/>
    </location>
</feature>
<dbReference type="STRING" id="1257118.L8GWD1"/>
<dbReference type="PROSITE" id="PS50897">
    <property type="entry name" value="CTLH"/>
    <property type="match status" value="1"/>
</dbReference>
<accession>L8GWD1</accession>
<organism evidence="10 11">
    <name type="scientific">Acanthamoeba castellanii (strain ATCC 30010 / Neff)</name>
    <dbReference type="NCBI Taxonomy" id="1257118"/>
    <lineage>
        <taxon>Eukaryota</taxon>
        <taxon>Amoebozoa</taxon>
        <taxon>Discosea</taxon>
        <taxon>Longamoebia</taxon>
        <taxon>Centramoebida</taxon>
        <taxon>Acanthamoebidae</taxon>
        <taxon>Acanthamoeba</taxon>
    </lineage>
</organism>
<evidence type="ECO:0000256" key="6">
    <source>
        <dbReference type="PROSITE-ProRule" id="PRU01215"/>
    </source>
</evidence>
<evidence type="ECO:0000256" key="3">
    <source>
        <dbReference type="ARBA" id="ARBA00022723"/>
    </source>
</evidence>
<keyword evidence="2" id="KW-0963">Cytoplasm</keyword>
<evidence type="ECO:0000313" key="10">
    <source>
        <dbReference type="EMBL" id="ELR17237.1"/>
    </source>
</evidence>
<dbReference type="OMA" id="YFDDKRW"/>
<dbReference type="GO" id="GO:0005634">
    <property type="term" value="C:nucleus"/>
    <property type="evidence" value="ECO:0007669"/>
    <property type="project" value="TreeGrafter"/>
</dbReference>
<evidence type="ECO:0000259" key="9">
    <source>
        <dbReference type="PROSITE" id="PS51867"/>
    </source>
</evidence>
<evidence type="ECO:0000256" key="5">
    <source>
        <dbReference type="ARBA" id="ARBA00022833"/>
    </source>
</evidence>
<dbReference type="Proteomes" id="UP000011083">
    <property type="component" value="Unassembled WGS sequence"/>
</dbReference>
<dbReference type="CDD" id="cd16659">
    <property type="entry name" value="RING-Ubox_Emp"/>
    <property type="match status" value="1"/>
</dbReference>
<keyword evidence="4 6" id="KW-0863">Zinc-finger</keyword>
<dbReference type="GO" id="GO:0061630">
    <property type="term" value="F:ubiquitin protein ligase activity"/>
    <property type="evidence" value="ECO:0007669"/>
    <property type="project" value="InterPro"/>
</dbReference>
<dbReference type="PANTHER" id="PTHR12170:SF2">
    <property type="entry name" value="E3 UBIQUITIN-PROTEIN TRANSFERASE MAEA"/>
    <property type="match status" value="1"/>
</dbReference>